<gene>
    <name evidence="4" type="primary">NCS1_5</name>
    <name evidence="4" type="ORF">CFP56_023631</name>
</gene>
<reference evidence="4 5" key="1">
    <citation type="journal article" date="2018" name="Sci. Data">
        <title>The draft genome sequence of cork oak.</title>
        <authorList>
            <person name="Ramos A.M."/>
            <person name="Usie A."/>
            <person name="Barbosa P."/>
            <person name="Barros P.M."/>
            <person name="Capote T."/>
            <person name="Chaves I."/>
            <person name="Simoes F."/>
            <person name="Abreu I."/>
            <person name="Carrasquinho I."/>
            <person name="Faro C."/>
            <person name="Guimaraes J.B."/>
            <person name="Mendonca D."/>
            <person name="Nobrega F."/>
            <person name="Rodrigues L."/>
            <person name="Saibo N.J.M."/>
            <person name="Varela M.C."/>
            <person name="Egas C."/>
            <person name="Matos J."/>
            <person name="Miguel C.M."/>
            <person name="Oliveira M.M."/>
            <person name="Ricardo C.P."/>
            <person name="Goncalves S."/>
        </authorList>
    </citation>
    <scope>NUCLEOTIDE SEQUENCE [LARGE SCALE GENOMIC DNA]</scope>
    <source>
        <strain evidence="5">cv. HL8</strain>
    </source>
</reference>
<evidence type="ECO:0000313" key="5">
    <source>
        <dbReference type="Proteomes" id="UP000237347"/>
    </source>
</evidence>
<dbReference type="Pfam" id="PF14226">
    <property type="entry name" value="DIOX_N"/>
    <property type="match status" value="1"/>
</dbReference>
<name>A0AAW0M0Q4_QUESU</name>
<evidence type="ECO:0000256" key="1">
    <source>
        <dbReference type="ARBA" id="ARBA00022723"/>
    </source>
</evidence>
<dbReference type="SUPFAM" id="SSF51197">
    <property type="entry name" value="Clavaminate synthase-like"/>
    <property type="match status" value="1"/>
</dbReference>
<dbReference type="InterPro" id="IPR026992">
    <property type="entry name" value="DIOX_N"/>
</dbReference>
<accession>A0AAW0M0Q4</accession>
<keyword evidence="5" id="KW-1185">Reference proteome</keyword>
<dbReference type="Proteomes" id="UP000237347">
    <property type="component" value="Unassembled WGS sequence"/>
</dbReference>
<comment type="caution">
    <text evidence="4">The sequence shown here is derived from an EMBL/GenBank/DDBJ whole genome shotgun (WGS) entry which is preliminary data.</text>
</comment>
<dbReference type="AlphaFoldDB" id="A0AAW0M0Q4"/>
<evidence type="ECO:0000313" key="4">
    <source>
        <dbReference type="EMBL" id="KAK7856311.1"/>
    </source>
</evidence>
<keyword evidence="2" id="KW-0408">Iron</keyword>
<evidence type="ECO:0000256" key="2">
    <source>
        <dbReference type="ARBA" id="ARBA00023004"/>
    </source>
</evidence>
<dbReference type="GO" id="GO:0046872">
    <property type="term" value="F:metal ion binding"/>
    <property type="evidence" value="ECO:0007669"/>
    <property type="project" value="UniProtKB-KW"/>
</dbReference>
<feature type="domain" description="Non-haem dioxygenase N-terminal" evidence="3">
    <location>
        <begin position="50"/>
        <end position="83"/>
    </location>
</feature>
<proteinExistence type="predicted"/>
<keyword evidence="1" id="KW-0479">Metal-binding</keyword>
<dbReference type="EMBL" id="PKMF04000037">
    <property type="protein sequence ID" value="KAK7856311.1"/>
    <property type="molecule type" value="Genomic_DNA"/>
</dbReference>
<dbReference type="InterPro" id="IPR027443">
    <property type="entry name" value="IPNS-like_sf"/>
</dbReference>
<sequence length="85" mass="9879">MALAPSESLEWSLPVPSVQELAIQKLDKVPLRYVRDDLDQTTPSNPSLRVPLIDMNKLVNPEFHEKELQKLHFACQEWGVFQFIY</sequence>
<organism evidence="4 5">
    <name type="scientific">Quercus suber</name>
    <name type="common">Cork oak</name>
    <dbReference type="NCBI Taxonomy" id="58331"/>
    <lineage>
        <taxon>Eukaryota</taxon>
        <taxon>Viridiplantae</taxon>
        <taxon>Streptophyta</taxon>
        <taxon>Embryophyta</taxon>
        <taxon>Tracheophyta</taxon>
        <taxon>Spermatophyta</taxon>
        <taxon>Magnoliopsida</taxon>
        <taxon>eudicotyledons</taxon>
        <taxon>Gunneridae</taxon>
        <taxon>Pentapetalae</taxon>
        <taxon>rosids</taxon>
        <taxon>fabids</taxon>
        <taxon>Fagales</taxon>
        <taxon>Fagaceae</taxon>
        <taxon>Quercus</taxon>
    </lineage>
</organism>
<evidence type="ECO:0000259" key="3">
    <source>
        <dbReference type="Pfam" id="PF14226"/>
    </source>
</evidence>
<dbReference type="Gene3D" id="2.60.120.330">
    <property type="entry name" value="B-lactam Antibiotic, Isopenicillin N Synthase, Chain"/>
    <property type="match status" value="1"/>
</dbReference>
<protein>
    <submittedName>
        <fullName evidence="4">S-norcoclaurine synthase 1</fullName>
    </submittedName>
</protein>